<dbReference type="Gene3D" id="6.10.140.190">
    <property type="match status" value="1"/>
</dbReference>
<dbReference type="InterPro" id="IPR036390">
    <property type="entry name" value="WH_DNA-bd_sf"/>
</dbReference>
<protein>
    <submittedName>
        <fullName evidence="2">Lineage-specific thermal regulator protein</fullName>
    </submittedName>
</protein>
<proteinExistence type="predicted"/>
<organism evidence="2 3">
    <name type="scientific">Gallibacterium genomosp. 2</name>
    <dbReference type="NCBI Taxonomy" id="155517"/>
    <lineage>
        <taxon>Bacteria</taxon>
        <taxon>Pseudomonadati</taxon>
        <taxon>Pseudomonadota</taxon>
        <taxon>Gammaproteobacteria</taxon>
        <taxon>Pasteurellales</taxon>
        <taxon>Pasteurellaceae</taxon>
        <taxon>Gallibacterium</taxon>
    </lineage>
</organism>
<name>A0A0A2XH44_9PAST</name>
<dbReference type="EMBL" id="JPXY01000033">
    <property type="protein sequence ID" value="KGQ31483.1"/>
    <property type="molecule type" value="Genomic_DNA"/>
</dbReference>
<keyword evidence="3" id="KW-1185">Reference proteome</keyword>
<dbReference type="InterPro" id="IPR036388">
    <property type="entry name" value="WH-like_DNA-bd_sf"/>
</dbReference>
<evidence type="ECO:0000313" key="2">
    <source>
        <dbReference type="EMBL" id="KGQ31483.1"/>
    </source>
</evidence>
<feature type="domain" description="Transcription regulator PadR N-terminal" evidence="1">
    <location>
        <begin position="7"/>
        <end position="81"/>
    </location>
</feature>
<comment type="caution">
    <text evidence="2">The sequence shown here is derived from an EMBL/GenBank/DDBJ whole genome shotgun (WGS) entry which is preliminary data.</text>
</comment>
<reference evidence="2 3" key="1">
    <citation type="submission" date="2014-08" db="EMBL/GenBank/DDBJ databases">
        <title>Chaperone-usher fimbriae in a diverse selection of Gallibacterium genomes.</title>
        <authorList>
            <person name="Kudirkiene E."/>
            <person name="Bager R.J."/>
            <person name="Johnson T.J."/>
            <person name="Bojesen A.M."/>
        </authorList>
    </citation>
    <scope>NUCLEOTIDE SEQUENCE [LARGE SCALE GENOMIC DNA]</scope>
    <source>
        <strain evidence="2 3">CCM5976</strain>
    </source>
</reference>
<dbReference type="RefSeq" id="WP_039135808.1">
    <property type="nucleotide sequence ID" value="NZ_JPXY01000033.1"/>
</dbReference>
<dbReference type="PANTHER" id="PTHR43252">
    <property type="entry name" value="TRANSCRIPTIONAL REGULATOR YQJI"/>
    <property type="match status" value="1"/>
</dbReference>
<dbReference type="Gene3D" id="1.10.10.10">
    <property type="entry name" value="Winged helix-like DNA-binding domain superfamily/Winged helix DNA-binding domain"/>
    <property type="match status" value="1"/>
</dbReference>
<dbReference type="PANTHER" id="PTHR43252:SF4">
    <property type="entry name" value="TRANSCRIPTIONAL REGULATORY PROTEIN"/>
    <property type="match status" value="1"/>
</dbReference>
<dbReference type="SUPFAM" id="SSF46785">
    <property type="entry name" value="Winged helix' DNA-binding domain"/>
    <property type="match status" value="1"/>
</dbReference>
<dbReference type="InterPro" id="IPR005149">
    <property type="entry name" value="Tscrpt_reg_PadR_N"/>
</dbReference>
<dbReference type="Proteomes" id="UP000030418">
    <property type="component" value="Unassembled WGS sequence"/>
</dbReference>
<accession>A0A0A2XH44</accession>
<sequence length="182" mass="21421">MALSHTILSILAHQAATGYDISKKFSQTYGLIWQATHQQVYRELNLLEKQGLISFSLHFQQGKPDRKEYQLTDQGEQQLKKWLLESTLTNGILRDEFISRILAALKCHPQMAFSAVKKRQLAHQQNIQNMQKLMQELELLEEKTLYDTLMILLLKRSIRQEYVNLQWLEQDLLPMLQLLQQK</sequence>
<evidence type="ECO:0000259" key="1">
    <source>
        <dbReference type="Pfam" id="PF03551"/>
    </source>
</evidence>
<dbReference type="AlphaFoldDB" id="A0A0A2XH44"/>
<gene>
    <name evidence="2" type="ORF">P375_07510</name>
</gene>
<dbReference type="Pfam" id="PF03551">
    <property type="entry name" value="PadR"/>
    <property type="match status" value="1"/>
</dbReference>
<evidence type="ECO:0000313" key="3">
    <source>
        <dbReference type="Proteomes" id="UP000030418"/>
    </source>
</evidence>